<proteinExistence type="predicted"/>
<comment type="caution">
    <text evidence="1">The sequence shown here is derived from an EMBL/GenBank/DDBJ whole genome shotgun (WGS) entry which is preliminary data.</text>
</comment>
<accession>A0ACC1SBS1</accession>
<keyword evidence="2" id="KW-1185">Reference proteome</keyword>
<reference evidence="1" key="1">
    <citation type="submission" date="2022-07" db="EMBL/GenBank/DDBJ databases">
        <title>Genome Sequence of Phlebia brevispora.</title>
        <authorList>
            <person name="Buettner E."/>
        </authorList>
    </citation>
    <scope>NUCLEOTIDE SEQUENCE</scope>
    <source>
        <strain evidence="1">MPL23</strain>
    </source>
</reference>
<dbReference type="Proteomes" id="UP001148662">
    <property type="component" value="Unassembled WGS sequence"/>
</dbReference>
<protein>
    <submittedName>
        <fullName evidence="1">Uncharacterized protein</fullName>
    </submittedName>
</protein>
<evidence type="ECO:0000313" key="1">
    <source>
        <dbReference type="EMBL" id="KAJ3536357.1"/>
    </source>
</evidence>
<evidence type="ECO:0000313" key="2">
    <source>
        <dbReference type="Proteomes" id="UP001148662"/>
    </source>
</evidence>
<organism evidence="1 2">
    <name type="scientific">Phlebia brevispora</name>
    <dbReference type="NCBI Taxonomy" id="194682"/>
    <lineage>
        <taxon>Eukaryota</taxon>
        <taxon>Fungi</taxon>
        <taxon>Dikarya</taxon>
        <taxon>Basidiomycota</taxon>
        <taxon>Agaricomycotina</taxon>
        <taxon>Agaricomycetes</taxon>
        <taxon>Polyporales</taxon>
        <taxon>Meruliaceae</taxon>
        <taxon>Phlebia</taxon>
    </lineage>
</organism>
<dbReference type="EMBL" id="JANHOG010001482">
    <property type="protein sequence ID" value="KAJ3536357.1"/>
    <property type="molecule type" value="Genomic_DNA"/>
</dbReference>
<name>A0ACC1SBS1_9APHY</name>
<sequence>MFAVARSVRAAASRNGRYAGIPRSMIARNMNSKVNGPVVGIDLGTTNSCVSIMEGQTARVIENSEGARTTPSVVAFTKHGERLVGLPAKRQAVVNSANTVFAFKRLIGRKFSDPEVKEDAKHWPFKIVPTSDGRPAVEVDNGGKRQTFSPEELSSMVLVKMKETAEQYLNKKVNHAVVTVPAYFNDAQRQATKDAGQIAGLDVLRVINEPTAAALAYGLDKSDNSIIAVYDLGGGTFDISILEMQKGVFEVKSTNGDTHLGGEDFDIVLVQHILNEFKKDSGVDLSKEPMAIQRIREAAEKAKIELSSTQQTEINLPFIAADASGPKHINIKILRSQFEGMVAKLLQRTVEPCKKALTDAGVKANEINEVILVGGMTRMPRVIETVKSIFGREPSKGVNPDEAVAIGASIQGGVLAGHVTDILLLDVTPLSLGIETLGGIMTKLIPRNTTIPTKKTQTFSTAADGQTAIEVKIYQGERELVRDNKMLGNFNLVGIPPAPKGVPQIDITFDIDADGIVHVTAKDKATGKDQSMTIASSSGLSDKDIERMVSESEQYAESDKARKAVIEEANKADSICADTEKAMNDFKDQLDATEKEKVTKLIAELRELAVKGQAADESVTAELIHEKIGETQQASLGLFQKVYEKRAAESNASEAKEEPKEESKEEKKD</sequence>
<gene>
    <name evidence="1" type="ORF">NM688_g6848</name>
</gene>